<proteinExistence type="predicted"/>
<dbReference type="Proteomes" id="UP000641741">
    <property type="component" value="Unassembled WGS sequence"/>
</dbReference>
<comment type="caution">
    <text evidence="1">The sequence shown here is derived from an EMBL/GenBank/DDBJ whole genome shotgun (WGS) entry which is preliminary data.</text>
</comment>
<evidence type="ECO:0000313" key="2">
    <source>
        <dbReference type="Proteomes" id="UP000641741"/>
    </source>
</evidence>
<protein>
    <submittedName>
        <fullName evidence="1">Uncharacterized protein</fullName>
    </submittedName>
</protein>
<dbReference type="EMBL" id="JACOPK010000001">
    <property type="protein sequence ID" value="MBC5694627.1"/>
    <property type="molecule type" value="Genomic_DNA"/>
</dbReference>
<dbReference type="RefSeq" id="WP_186968914.1">
    <property type="nucleotide sequence ID" value="NZ_JACOPK010000001.1"/>
</dbReference>
<accession>A0ABR7GJZ7</accession>
<name>A0ABR7GJZ7_9FIRM</name>
<sequence>MIYFPLGFTGVDAPDRYAPGINSLRYAADKMVIISTVQNDDCLIDSTNPENRLATGMAFSELPSDISAELQPSDDKAYVLNYAIENYQSNDLKISVMRRLAGEDTENMDGKICNITACSPRFRTPRGLKTGDTEQSITILYGAWDNPFLVFSTENDRVDTIELRKNYYTAG</sequence>
<gene>
    <name evidence="1" type="ORF">H8S02_01485</name>
</gene>
<evidence type="ECO:0000313" key="1">
    <source>
        <dbReference type="EMBL" id="MBC5694627.1"/>
    </source>
</evidence>
<organism evidence="1 2">
    <name type="scientific">Agathobaculum hominis</name>
    <dbReference type="NCBI Taxonomy" id="2763014"/>
    <lineage>
        <taxon>Bacteria</taxon>
        <taxon>Bacillati</taxon>
        <taxon>Bacillota</taxon>
        <taxon>Clostridia</taxon>
        <taxon>Eubacteriales</taxon>
        <taxon>Butyricicoccaceae</taxon>
        <taxon>Agathobaculum</taxon>
    </lineage>
</organism>
<reference evidence="1 2" key="1">
    <citation type="submission" date="2020-08" db="EMBL/GenBank/DDBJ databases">
        <title>Genome public.</title>
        <authorList>
            <person name="Liu C."/>
            <person name="Sun Q."/>
        </authorList>
    </citation>
    <scope>NUCLEOTIDE SEQUENCE [LARGE SCALE GENOMIC DNA]</scope>
    <source>
        <strain evidence="1 2">M2</strain>
    </source>
</reference>
<keyword evidence="2" id="KW-1185">Reference proteome</keyword>